<reference evidence="1 2" key="1">
    <citation type="submission" date="2018-09" db="EMBL/GenBank/DDBJ databases">
        <authorList>
            <person name="Amanuel B.M."/>
            <person name="Anspach C.J."/>
            <person name="Chiquito R.J."/>
            <person name="Gales J.M."/>
            <person name="Hall T."/>
            <person name="Hotaki K."/>
            <person name="Lozano B."/>
            <person name="Mugisha B."/>
            <person name="Fogarty M.P."/>
            <person name="Leadon S.A."/>
            <person name="Molloy S.D."/>
            <person name="Garlena R.A."/>
            <person name="Russell D.A."/>
            <person name="Pope W.H."/>
            <person name="Jacobs-Sera D."/>
            <person name="Hatfull G.F."/>
        </authorList>
    </citation>
    <scope>NUCLEOTIDE SEQUENCE [LARGE SCALE GENOMIC DNA]</scope>
</reference>
<dbReference type="GeneID" id="70080921"/>
<proteinExistence type="predicted"/>
<dbReference type="Proteomes" id="UP000280547">
    <property type="component" value="Segment"/>
</dbReference>
<gene>
    <name evidence="1" type="primary">138</name>
    <name evidence="1" type="ORF">SEA_OCTOBIEN14_138</name>
</gene>
<dbReference type="EMBL" id="MH976515">
    <property type="protein sequence ID" value="AYR03273.1"/>
    <property type="molecule type" value="Genomic_DNA"/>
</dbReference>
<protein>
    <submittedName>
        <fullName evidence="1">Uncharacterized protein</fullName>
    </submittedName>
</protein>
<dbReference type="KEGG" id="vg:70080921"/>
<keyword evidence="2" id="KW-1185">Reference proteome</keyword>
<sequence>MAAYEVIGTGMMVSGSKRKWSVRPYPFNMDDQPLATGFTSKREAVQWATDNKQASK</sequence>
<evidence type="ECO:0000313" key="1">
    <source>
        <dbReference type="EMBL" id="AYR03273.1"/>
    </source>
</evidence>
<evidence type="ECO:0000313" key="2">
    <source>
        <dbReference type="Proteomes" id="UP000280547"/>
    </source>
</evidence>
<name>A0A3G3MA40_9CAUD</name>
<organism evidence="1 2">
    <name type="scientific">Gordonia phage Octobien14</name>
    <dbReference type="NCBI Taxonomy" id="2483673"/>
    <lineage>
        <taxon>Viruses</taxon>
        <taxon>Duplodnaviria</taxon>
        <taxon>Heunggongvirae</taxon>
        <taxon>Uroviricota</taxon>
        <taxon>Caudoviricetes</taxon>
        <taxon>Deeyouvirinae</taxon>
        <taxon>Octobienvirus</taxon>
        <taxon>Octobienvirus octobien14</taxon>
    </lineage>
</organism>
<dbReference type="RefSeq" id="YP_010246377.1">
    <property type="nucleotide sequence ID" value="NC_060134.1"/>
</dbReference>
<accession>A0A3G3MA40</accession>